<comment type="caution">
    <text evidence="1">The sequence shown here is derived from an EMBL/GenBank/DDBJ whole genome shotgun (WGS) entry which is preliminary data.</text>
</comment>
<protein>
    <submittedName>
        <fullName evidence="1">Uncharacterized protein</fullName>
    </submittedName>
</protein>
<sequence length="63" mass="6938">MVNSKADPHSPHSLDCLSLTAPFQEEVLVILKSARKPKPLPKRREAVWAGGQYKWGSGKLDPA</sequence>
<accession>A0ACC0E5I9</accession>
<proteinExistence type="predicted"/>
<name>A0ACC0E5I9_9BASI</name>
<reference evidence="2" key="2">
    <citation type="journal article" date="2018" name="Mol. Plant Microbe Interact.">
        <title>Genome sequence resources for the wheat stripe rust pathogen (Puccinia striiformis f. sp. tritici) and the barley stripe rust pathogen (Puccinia striiformis f. sp. hordei).</title>
        <authorList>
            <person name="Xia C."/>
            <person name="Wang M."/>
            <person name="Yin C."/>
            <person name="Cornejo O.E."/>
            <person name="Hulbert S.H."/>
            <person name="Chen X."/>
        </authorList>
    </citation>
    <scope>NUCLEOTIDE SEQUENCE [LARGE SCALE GENOMIC DNA]</scope>
    <source>
        <strain evidence="2">93-210</strain>
    </source>
</reference>
<gene>
    <name evidence="1" type="ORF">MJO28_010113</name>
</gene>
<dbReference type="Proteomes" id="UP001060170">
    <property type="component" value="Chromosome 10"/>
</dbReference>
<evidence type="ECO:0000313" key="2">
    <source>
        <dbReference type="Proteomes" id="UP001060170"/>
    </source>
</evidence>
<reference evidence="2" key="1">
    <citation type="journal article" date="2018" name="BMC Genomics">
        <title>Genomic insights into host adaptation between the wheat stripe rust pathogen (Puccinia striiformis f. sp. tritici) and the barley stripe rust pathogen (Puccinia striiformis f. sp. hordei).</title>
        <authorList>
            <person name="Xia C."/>
            <person name="Wang M."/>
            <person name="Yin C."/>
            <person name="Cornejo O.E."/>
            <person name="Hulbert S.H."/>
            <person name="Chen X."/>
        </authorList>
    </citation>
    <scope>NUCLEOTIDE SEQUENCE [LARGE SCALE GENOMIC DNA]</scope>
    <source>
        <strain evidence="2">93-210</strain>
    </source>
</reference>
<keyword evidence="2" id="KW-1185">Reference proteome</keyword>
<dbReference type="EMBL" id="CM045874">
    <property type="protein sequence ID" value="KAI7944418.1"/>
    <property type="molecule type" value="Genomic_DNA"/>
</dbReference>
<reference evidence="1 2" key="3">
    <citation type="journal article" date="2022" name="Microbiol. Spectr.">
        <title>Folding features and dynamics of 3D genome architecture in plant fungal pathogens.</title>
        <authorList>
            <person name="Xia C."/>
        </authorList>
    </citation>
    <scope>NUCLEOTIDE SEQUENCE [LARGE SCALE GENOMIC DNA]</scope>
    <source>
        <strain evidence="1 2">93-210</strain>
    </source>
</reference>
<evidence type="ECO:0000313" key="1">
    <source>
        <dbReference type="EMBL" id="KAI7944418.1"/>
    </source>
</evidence>
<organism evidence="1 2">
    <name type="scientific">Puccinia striiformis f. sp. tritici</name>
    <dbReference type="NCBI Taxonomy" id="168172"/>
    <lineage>
        <taxon>Eukaryota</taxon>
        <taxon>Fungi</taxon>
        <taxon>Dikarya</taxon>
        <taxon>Basidiomycota</taxon>
        <taxon>Pucciniomycotina</taxon>
        <taxon>Pucciniomycetes</taxon>
        <taxon>Pucciniales</taxon>
        <taxon>Pucciniaceae</taxon>
        <taxon>Puccinia</taxon>
    </lineage>
</organism>